<feature type="domain" description="SH3" evidence="8">
    <location>
        <begin position="2"/>
        <end position="62"/>
    </location>
</feature>
<feature type="region of interest" description="Disordered" evidence="7">
    <location>
        <begin position="1"/>
        <end position="20"/>
    </location>
</feature>
<reference evidence="9" key="2">
    <citation type="submission" date="2023-02" db="EMBL/GenBank/DDBJ databases">
        <authorList>
            <consortium name="DOE Joint Genome Institute"/>
            <person name="Mondo S.J."/>
            <person name="Chang Y."/>
            <person name="Wang Y."/>
            <person name="Ahrendt S."/>
            <person name="Andreopoulos W."/>
            <person name="Barry K."/>
            <person name="Beard J."/>
            <person name="Benny G.L."/>
            <person name="Blankenship S."/>
            <person name="Bonito G."/>
            <person name="Cuomo C."/>
            <person name="Desiro A."/>
            <person name="Gervers K.A."/>
            <person name="Hundley H."/>
            <person name="Kuo A."/>
            <person name="LaButti K."/>
            <person name="Lang B.F."/>
            <person name="Lipzen A."/>
            <person name="O'Donnell K."/>
            <person name="Pangilinan J."/>
            <person name="Reynolds N."/>
            <person name="Sandor L."/>
            <person name="Smith M.W."/>
            <person name="Tsang A."/>
            <person name="Grigoriev I.V."/>
            <person name="Stajich J.E."/>
            <person name="Spatafora J.W."/>
        </authorList>
    </citation>
    <scope>NUCLEOTIDE SEQUENCE</scope>
    <source>
        <strain evidence="9">RSA 2281</strain>
    </source>
</reference>
<comment type="caution">
    <text evidence="9">The sequence shown here is derived from an EMBL/GenBank/DDBJ whole genome shotgun (WGS) entry which is preliminary data.</text>
</comment>
<feature type="compositionally biased region" description="Low complexity" evidence="7">
    <location>
        <begin position="173"/>
        <end position="189"/>
    </location>
</feature>
<feature type="region of interest" description="Disordered" evidence="7">
    <location>
        <begin position="34"/>
        <end position="99"/>
    </location>
</feature>
<protein>
    <recommendedName>
        <fullName evidence="8">SH3 domain-containing protein</fullName>
    </recommendedName>
</protein>
<comment type="subcellular location">
    <subcellularLocation>
        <location evidence="1">Membrane</location>
        <topology evidence="1">Peripheral membrane protein</topology>
    </subcellularLocation>
</comment>
<evidence type="ECO:0000256" key="5">
    <source>
        <dbReference type="PROSITE-ProRule" id="PRU00192"/>
    </source>
</evidence>
<dbReference type="SMART" id="SM00326">
    <property type="entry name" value="SH3"/>
    <property type="match status" value="3"/>
</dbReference>
<evidence type="ECO:0000256" key="1">
    <source>
        <dbReference type="ARBA" id="ARBA00004170"/>
    </source>
</evidence>
<feature type="region of interest" description="Disordered" evidence="7">
    <location>
        <begin position="155"/>
        <end position="287"/>
    </location>
</feature>
<feature type="compositionally biased region" description="Basic and acidic residues" evidence="7">
    <location>
        <begin position="248"/>
        <end position="279"/>
    </location>
</feature>
<feature type="domain" description="SH3" evidence="8">
    <location>
        <begin position="98"/>
        <end position="157"/>
    </location>
</feature>
<evidence type="ECO:0000256" key="2">
    <source>
        <dbReference type="ARBA" id="ARBA00022443"/>
    </source>
</evidence>
<feature type="compositionally biased region" description="Basic and acidic residues" evidence="7">
    <location>
        <begin position="11"/>
        <end position="20"/>
    </location>
</feature>
<dbReference type="Proteomes" id="UP001209540">
    <property type="component" value="Unassembled WGS sequence"/>
</dbReference>
<dbReference type="Pfam" id="PF14604">
    <property type="entry name" value="SH3_9"/>
    <property type="match status" value="2"/>
</dbReference>
<sequence>MSGHTTVTAHHAYDPERDDELKLEKGDIVIVTDSSDPDWWVGKKDDGSSGFFPSNFVEPVKSLPEEKKEDDKKEEQQPESTTTAEPTTETEAEAEPAKPIGMARVMEDYAMQGPYELTLHRGGIATLYERFEDGWFKGEINGKVGRFPGECVEEIDMPGRPDLGAQSVGMPNTTPESTEEGTTSPTEPSKPAFKLAAFGVRQGGIGSVLAGGFPTLKKTGGPRRPSETEPKPASPPVVEKPTEATPPPKDEPPIKEEETPVAKTEPERKTSIPVDKFDQDEQPSSAPTIEKFVAKAIVLHPYDAENEDELNLLRGEYVNVLDKNVDDGWWKGTTERGQTGVFPSNFVKEIEEESIASPPPVRSRKSVTSSGSQQSFNTASSSRVSSEVSARAPPLPGNRPSSTASTSRPGSLHEQQQSTPTLDSPTPSQPPAIPEEELSPAAAAAAAAAAPVVTESPAPIEAEEEKFSPVQEVEEPKKVEEEQVIEKEDEPSPPSVASPPVPSRPPKPASRPTSEVSSPADKPPLPSSRTTSEALSEKQPPLPASRPTSEASSSEKLPPKPASRPSSQVESEKADSPVVTAAEVDSKKEEEDKAATSPAVVDQEKEEEVVEKEEKEEEKPSEETTGGETEQKEEAKNPEEEGEEKKTLDLQPTGPKLSGPSRARPTRARRAPQSQTAETRKEEPSQMELLKKELEKEPEEPVKKDEPADEPPTAAARSPPAKPAKPIFAKFPTPFGGAAPELKNLKPVQRRMWEPAPAHESKEPEKKEESGDDQVERPRPTGVRNIASRFNVPTTGGGSNEVLETKLKNFTKNEVDKLRKELNEEREKRIQLEQLVASLAEQVDKLQQQ</sequence>
<dbReference type="Gene3D" id="2.30.30.40">
    <property type="entry name" value="SH3 Domains"/>
    <property type="match status" value="3"/>
</dbReference>
<feature type="compositionally biased region" description="Basic and acidic residues" evidence="7">
    <location>
        <begin position="629"/>
        <end position="648"/>
    </location>
</feature>
<keyword evidence="2 5" id="KW-0728">SH3 domain</keyword>
<feature type="compositionally biased region" description="Polar residues" evidence="7">
    <location>
        <begin position="546"/>
        <end position="555"/>
    </location>
</feature>
<feature type="compositionally biased region" description="Basic and acidic residues" evidence="7">
    <location>
        <begin position="751"/>
        <end position="779"/>
    </location>
</feature>
<evidence type="ECO:0000256" key="4">
    <source>
        <dbReference type="ARBA" id="ARBA00023136"/>
    </source>
</evidence>
<evidence type="ECO:0000256" key="3">
    <source>
        <dbReference type="ARBA" id="ARBA00023054"/>
    </source>
</evidence>
<feature type="compositionally biased region" description="Acidic residues" evidence="7">
    <location>
        <begin position="604"/>
        <end position="616"/>
    </location>
</feature>
<dbReference type="PROSITE" id="PS50002">
    <property type="entry name" value="SH3"/>
    <property type="match status" value="3"/>
</dbReference>
<feature type="compositionally biased region" description="Basic and acidic residues" evidence="7">
    <location>
        <begin position="678"/>
        <end position="706"/>
    </location>
</feature>
<dbReference type="PRINTS" id="PR00452">
    <property type="entry name" value="SH3DOMAIN"/>
</dbReference>
<feature type="compositionally biased region" description="Low complexity" evidence="7">
    <location>
        <begin position="379"/>
        <end position="392"/>
    </location>
</feature>
<gene>
    <name evidence="9" type="ORF">BDA99DRAFT_537472</name>
</gene>
<dbReference type="CDD" id="cd00174">
    <property type="entry name" value="SH3"/>
    <property type="match status" value="2"/>
</dbReference>
<feature type="compositionally biased region" description="Low complexity" evidence="7">
    <location>
        <begin position="711"/>
        <end position="735"/>
    </location>
</feature>
<name>A0AAD5K8Z2_9FUNG</name>
<feature type="compositionally biased region" description="Low complexity" evidence="7">
    <location>
        <begin position="78"/>
        <end position="87"/>
    </location>
</feature>
<evidence type="ECO:0000313" key="9">
    <source>
        <dbReference type="EMBL" id="KAI9262126.1"/>
    </source>
</evidence>
<feature type="compositionally biased region" description="Basic and acidic residues" evidence="7">
    <location>
        <begin position="584"/>
        <end position="594"/>
    </location>
</feature>
<feature type="compositionally biased region" description="Polar residues" evidence="7">
    <location>
        <begin position="399"/>
        <end position="426"/>
    </location>
</feature>
<keyword evidence="10" id="KW-1185">Reference proteome</keyword>
<keyword evidence="4" id="KW-0472">Membrane</keyword>
<feature type="compositionally biased region" description="Basic and acidic residues" evidence="7">
    <location>
        <begin position="474"/>
        <end position="486"/>
    </location>
</feature>
<dbReference type="InterPro" id="IPR036028">
    <property type="entry name" value="SH3-like_dom_sf"/>
</dbReference>
<dbReference type="AlphaFoldDB" id="A0AAD5K8Z2"/>
<feature type="compositionally biased region" description="Low complexity" evidence="7">
    <location>
        <begin position="439"/>
        <end position="459"/>
    </location>
</feature>
<accession>A0AAD5K8Z2</accession>
<dbReference type="EMBL" id="JAIXMP010000014">
    <property type="protein sequence ID" value="KAI9262126.1"/>
    <property type="molecule type" value="Genomic_DNA"/>
</dbReference>
<dbReference type="InterPro" id="IPR050384">
    <property type="entry name" value="Endophilin_SH3RF"/>
</dbReference>
<organism evidence="9 10">
    <name type="scientific">Phascolomyces articulosus</name>
    <dbReference type="NCBI Taxonomy" id="60185"/>
    <lineage>
        <taxon>Eukaryota</taxon>
        <taxon>Fungi</taxon>
        <taxon>Fungi incertae sedis</taxon>
        <taxon>Mucoromycota</taxon>
        <taxon>Mucoromycotina</taxon>
        <taxon>Mucoromycetes</taxon>
        <taxon>Mucorales</taxon>
        <taxon>Lichtheimiaceae</taxon>
        <taxon>Phascolomyces</taxon>
    </lineage>
</organism>
<feature type="coiled-coil region" evidence="6">
    <location>
        <begin position="808"/>
        <end position="849"/>
    </location>
</feature>
<evidence type="ECO:0000313" key="10">
    <source>
        <dbReference type="Proteomes" id="UP001209540"/>
    </source>
</evidence>
<dbReference type="PANTHER" id="PTHR14167:SF81">
    <property type="entry name" value="ENDOPHILIN-A"/>
    <property type="match status" value="1"/>
</dbReference>
<dbReference type="PANTHER" id="PTHR14167">
    <property type="entry name" value="SH3 DOMAIN-CONTAINING"/>
    <property type="match status" value="1"/>
</dbReference>
<feature type="compositionally biased region" description="Basic and acidic residues" evidence="7">
    <location>
        <begin position="63"/>
        <end position="76"/>
    </location>
</feature>
<dbReference type="InterPro" id="IPR001452">
    <property type="entry name" value="SH3_domain"/>
</dbReference>
<keyword evidence="3 6" id="KW-0175">Coiled coil</keyword>
<evidence type="ECO:0000256" key="7">
    <source>
        <dbReference type="SAM" id="MobiDB-lite"/>
    </source>
</evidence>
<feature type="region of interest" description="Disordered" evidence="7">
    <location>
        <begin position="350"/>
        <end position="802"/>
    </location>
</feature>
<proteinExistence type="predicted"/>
<feature type="domain" description="SH3" evidence="8">
    <location>
        <begin position="291"/>
        <end position="352"/>
    </location>
</feature>
<feature type="compositionally biased region" description="Polar residues" evidence="7">
    <location>
        <begin position="366"/>
        <end position="378"/>
    </location>
</feature>
<reference evidence="9" key="1">
    <citation type="journal article" date="2022" name="IScience">
        <title>Evolution of zygomycete secretomes and the origins of terrestrial fungal ecologies.</title>
        <authorList>
            <person name="Chang Y."/>
            <person name="Wang Y."/>
            <person name="Mondo S."/>
            <person name="Ahrendt S."/>
            <person name="Andreopoulos W."/>
            <person name="Barry K."/>
            <person name="Beard J."/>
            <person name="Benny G.L."/>
            <person name="Blankenship S."/>
            <person name="Bonito G."/>
            <person name="Cuomo C."/>
            <person name="Desiro A."/>
            <person name="Gervers K.A."/>
            <person name="Hundley H."/>
            <person name="Kuo A."/>
            <person name="LaButti K."/>
            <person name="Lang B.F."/>
            <person name="Lipzen A."/>
            <person name="O'Donnell K."/>
            <person name="Pangilinan J."/>
            <person name="Reynolds N."/>
            <person name="Sandor L."/>
            <person name="Smith M.E."/>
            <person name="Tsang A."/>
            <person name="Grigoriev I.V."/>
            <person name="Stajich J.E."/>
            <person name="Spatafora J.W."/>
        </authorList>
    </citation>
    <scope>NUCLEOTIDE SEQUENCE</scope>
    <source>
        <strain evidence="9">RSA 2281</strain>
    </source>
</reference>
<dbReference type="Pfam" id="PF07653">
    <property type="entry name" value="SH3_2"/>
    <property type="match status" value="1"/>
</dbReference>
<feature type="compositionally biased region" description="Pro residues" evidence="7">
    <location>
        <begin position="492"/>
        <end position="509"/>
    </location>
</feature>
<evidence type="ECO:0000259" key="8">
    <source>
        <dbReference type="PROSITE" id="PS50002"/>
    </source>
</evidence>
<evidence type="ECO:0000256" key="6">
    <source>
        <dbReference type="SAM" id="Coils"/>
    </source>
</evidence>
<dbReference type="SUPFAM" id="SSF50044">
    <property type="entry name" value="SH3-domain"/>
    <property type="match status" value="3"/>
</dbReference>